<feature type="active site" evidence="2">
    <location>
        <position position="344"/>
    </location>
</feature>
<dbReference type="GO" id="GO:0004190">
    <property type="term" value="F:aspartic-type endopeptidase activity"/>
    <property type="evidence" value="ECO:0007669"/>
    <property type="project" value="InterPro"/>
</dbReference>
<name>A0A5J9TJR3_9POAL</name>
<dbReference type="Pfam" id="PF14541">
    <property type="entry name" value="TAXi_C"/>
    <property type="match status" value="1"/>
</dbReference>
<dbReference type="Pfam" id="PF14543">
    <property type="entry name" value="TAXi_N"/>
    <property type="match status" value="1"/>
</dbReference>
<evidence type="ECO:0000256" key="3">
    <source>
        <dbReference type="SAM" id="SignalP"/>
    </source>
</evidence>
<dbReference type="SUPFAM" id="SSF50630">
    <property type="entry name" value="Acid proteases"/>
    <property type="match status" value="1"/>
</dbReference>
<dbReference type="Gene3D" id="2.40.70.10">
    <property type="entry name" value="Acid Proteases"/>
    <property type="match status" value="3"/>
</dbReference>
<dbReference type="Gramene" id="TVU11522">
    <property type="protein sequence ID" value="TVU11522"/>
    <property type="gene ID" value="EJB05_45113"/>
</dbReference>
<dbReference type="EMBL" id="RWGY01000039">
    <property type="protein sequence ID" value="TVU11522.1"/>
    <property type="molecule type" value="Genomic_DNA"/>
</dbReference>
<dbReference type="OrthoDB" id="2747330at2759"/>
<feature type="chain" id="PRO_5023933287" description="Peptidase A1 domain-containing protein" evidence="3">
    <location>
        <begin position="24"/>
        <end position="444"/>
    </location>
</feature>
<protein>
    <recommendedName>
        <fullName evidence="4">Peptidase A1 domain-containing protein</fullName>
    </recommendedName>
</protein>
<evidence type="ECO:0000313" key="6">
    <source>
        <dbReference type="Proteomes" id="UP000324897"/>
    </source>
</evidence>
<sequence>MASSHLLLFVFLCSFYLLGLGSTEHNFVVVPTRSLPSEPACSTMSQVTSDPNRAFMPLVHRHGPCLPSGANSAIKPSLAEMLRRDRARKNHIINKALGRTNTLSDAGVNIPTVLGSAVDSLAYVVTLGLGTPAVQQTVLIDTGSDLSWVQCQPCNATECYPQKDPLFDPSKSSTYKTISCQSDECKNLAKDGYHGDCTNGATCSFSILYGDGSNTTGEYGRETLTLAPGVTVSDFHFGCGHGQKNLTDKFDGLLGLGGASESLVSQTAEKYGGSFSYCLPPGNGTAGFLALGAPSNDTAGFVFSPMHRFHGLATFYTVTLAGISVGGKQLDIPPALFANGMIVDSGSLSAYPLLPPNDLDLDTCYNFTGHSNVTVPKVSLTFSGGASIDLNVPSGVLVEDCLAFAGDIADNSPLFGVIGNVNQRTFEVLYDSTRGKVGFRPGAC</sequence>
<gene>
    <name evidence="5" type="ORF">EJB05_45113</name>
</gene>
<feature type="signal peptide" evidence="3">
    <location>
        <begin position="1"/>
        <end position="23"/>
    </location>
</feature>
<dbReference type="InterPro" id="IPR001461">
    <property type="entry name" value="Aspartic_peptidase_A1"/>
</dbReference>
<dbReference type="PANTHER" id="PTHR13683:SF664">
    <property type="entry name" value="OS05G0203912 PROTEIN"/>
    <property type="match status" value="1"/>
</dbReference>
<feature type="active site" evidence="2">
    <location>
        <position position="141"/>
    </location>
</feature>
<dbReference type="PROSITE" id="PS00141">
    <property type="entry name" value="ASP_PROTEASE"/>
    <property type="match status" value="1"/>
</dbReference>
<dbReference type="PROSITE" id="PS51767">
    <property type="entry name" value="PEPTIDASE_A1"/>
    <property type="match status" value="1"/>
</dbReference>
<feature type="non-terminal residue" evidence="5">
    <location>
        <position position="1"/>
    </location>
</feature>
<keyword evidence="3" id="KW-0732">Signal</keyword>
<dbReference type="InterPro" id="IPR001969">
    <property type="entry name" value="Aspartic_peptidase_AS"/>
</dbReference>
<dbReference type="GO" id="GO:0006508">
    <property type="term" value="P:proteolysis"/>
    <property type="evidence" value="ECO:0007669"/>
    <property type="project" value="InterPro"/>
</dbReference>
<dbReference type="FunFam" id="2.40.70.10:FF:000021">
    <property type="entry name" value="Aspartyl protease AED1"/>
    <property type="match status" value="1"/>
</dbReference>
<reference evidence="5 6" key="1">
    <citation type="journal article" date="2019" name="Sci. Rep.">
        <title>A high-quality genome of Eragrostis curvula grass provides insights into Poaceae evolution and supports new strategies to enhance forage quality.</title>
        <authorList>
            <person name="Carballo J."/>
            <person name="Santos B.A.C.M."/>
            <person name="Zappacosta D."/>
            <person name="Garbus I."/>
            <person name="Selva J.P."/>
            <person name="Gallo C.A."/>
            <person name="Diaz A."/>
            <person name="Albertini E."/>
            <person name="Caccamo M."/>
            <person name="Echenique V."/>
        </authorList>
    </citation>
    <scope>NUCLEOTIDE SEQUENCE [LARGE SCALE GENOMIC DNA]</scope>
    <source>
        <strain evidence="6">cv. Victoria</strain>
        <tissue evidence="5">Leaf</tissue>
    </source>
</reference>
<proteinExistence type="inferred from homology"/>
<dbReference type="AlphaFoldDB" id="A0A5J9TJR3"/>
<evidence type="ECO:0000256" key="2">
    <source>
        <dbReference type="PIRSR" id="PIRSR601461-1"/>
    </source>
</evidence>
<comment type="caution">
    <text evidence="5">The sequence shown here is derived from an EMBL/GenBank/DDBJ whole genome shotgun (WGS) entry which is preliminary data.</text>
</comment>
<keyword evidence="6" id="KW-1185">Reference proteome</keyword>
<feature type="domain" description="Peptidase A1" evidence="4">
    <location>
        <begin position="123"/>
        <end position="440"/>
    </location>
</feature>
<dbReference type="InterPro" id="IPR032861">
    <property type="entry name" value="TAXi_N"/>
</dbReference>
<dbReference type="InterPro" id="IPR032799">
    <property type="entry name" value="TAXi_C"/>
</dbReference>
<evidence type="ECO:0000256" key="1">
    <source>
        <dbReference type="ARBA" id="ARBA00007447"/>
    </source>
</evidence>
<accession>A0A5J9TJR3</accession>
<comment type="similarity">
    <text evidence="1">Belongs to the peptidase A1 family.</text>
</comment>
<organism evidence="5 6">
    <name type="scientific">Eragrostis curvula</name>
    <name type="common">weeping love grass</name>
    <dbReference type="NCBI Taxonomy" id="38414"/>
    <lineage>
        <taxon>Eukaryota</taxon>
        <taxon>Viridiplantae</taxon>
        <taxon>Streptophyta</taxon>
        <taxon>Embryophyta</taxon>
        <taxon>Tracheophyta</taxon>
        <taxon>Spermatophyta</taxon>
        <taxon>Magnoliopsida</taxon>
        <taxon>Liliopsida</taxon>
        <taxon>Poales</taxon>
        <taxon>Poaceae</taxon>
        <taxon>PACMAD clade</taxon>
        <taxon>Chloridoideae</taxon>
        <taxon>Eragrostideae</taxon>
        <taxon>Eragrostidinae</taxon>
        <taxon>Eragrostis</taxon>
    </lineage>
</organism>
<evidence type="ECO:0000313" key="5">
    <source>
        <dbReference type="EMBL" id="TVU11522.1"/>
    </source>
</evidence>
<evidence type="ECO:0000259" key="4">
    <source>
        <dbReference type="PROSITE" id="PS51767"/>
    </source>
</evidence>
<dbReference type="Proteomes" id="UP000324897">
    <property type="component" value="Chromosome 3"/>
</dbReference>
<dbReference type="InterPro" id="IPR033121">
    <property type="entry name" value="PEPTIDASE_A1"/>
</dbReference>
<dbReference type="PANTHER" id="PTHR13683">
    <property type="entry name" value="ASPARTYL PROTEASES"/>
    <property type="match status" value="1"/>
</dbReference>
<dbReference type="InterPro" id="IPR021109">
    <property type="entry name" value="Peptidase_aspartic_dom_sf"/>
</dbReference>